<sequence>MKREAPEMCRVDLPRDSAGFTRRECPECQRPFKTRPGPMDARAVLHKLQGFYPFENAHECVEGVPVWGCPYCGYRAEADAFLTPAQQTHLESVARGWADHVRYEQLAHVARTLAVNPSPTFVAVEPEALPGPMAAEPDELLRALPMLCCGEEVKVLWEWDQALHCFSCGARHDPMSGRQQVELRFVSE</sequence>
<name>A0A0H4WYI5_9BACT</name>
<reference evidence="1 2" key="1">
    <citation type="journal article" date="2016" name="PLoS ONE">
        <title>Complete Genome Sequence and Comparative Genomics of a Novel Myxobacterium Myxococcus hansupus.</title>
        <authorList>
            <person name="Sharma G."/>
            <person name="Narwani T."/>
            <person name="Subramanian S."/>
        </authorList>
    </citation>
    <scope>NUCLEOTIDE SEQUENCE [LARGE SCALE GENOMIC DNA]</scope>
    <source>
        <strain evidence="2">mixupus</strain>
    </source>
</reference>
<accession>A0A0H4WYI5</accession>
<dbReference type="RefSeq" id="WP_002633544.1">
    <property type="nucleotide sequence ID" value="NZ_CP012109.1"/>
</dbReference>
<dbReference type="Proteomes" id="UP000009026">
    <property type="component" value="Chromosome"/>
</dbReference>
<dbReference type="STRING" id="1297742.A176_003585"/>
<dbReference type="PATRIC" id="fig|1297742.4.peg.3618"/>
<dbReference type="EMBL" id="CP012109">
    <property type="protein sequence ID" value="AKQ66673.1"/>
    <property type="molecule type" value="Genomic_DNA"/>
</dbReference>
<evidence type="ECO:0000313" key="2">
    <source>
        <dbReference type="Proteomes" id="UP000009026"/>
    </source>
</evidence>
<dbReference type="KEGG" id="mym:A176_003585"/>
<dbReference type="OrthoDB" id="5502728at2"/>
<gene>
    <name evidence="1" type="ORF">A176_003585</name>
</gene>
<proteinExistence type="predicted"/>
<dbReference type="AlphaFoldDB" id="A0A0H4WYI5"/>
<organism evidence="1 2">
    <name type="scientific">Pseudomyxococcus hansupus</name>
    <dbReference type="NCBI Taxonomy" id="1297742"/>
    <lineage>
        <taxon>Bacteria</taxon>
        <taxon>Pseudomonadati</taxon>
        <taxon>Myxococcota</taxon>
        <taxon>Myxococcia</taxon>
        <taxon>Myxococcales</taxon>
        <taxon>Cystobacterineae</taxon>
        <taxon>Myxococcaceae</taxon>
        <taxon>Pseudomyxococcus</taxon>
    </lineage>
</organism>
<protein>
    <submittedName>
        <fullName evidence="1">Uncharacterized protein</fullName>
    </submittedName>
</protein>
<evidence type="ECO:0000313" key="1">
    <source>
        <dbReference type="EMBL" id="AKQ66673.1"/>
    </source>
</evidence>
<keyword evidence="2" id="KW-1185">Reference proteome</keyword>